<dbReference type="InterPro" id="IPR004995">
    <property type="entry name" value="Spore_Ger"/>
</dbReference>
<evidence type="ECO:0000256" key="2">
    <source>
        <dbReference type="ARBA" id="ARBA00023136"/>
    </source>
</evidence>
<keyword evidence="4" id="KW-0812">Transmembrane</keyword>
<feature type="transmembrane region" description="Helical" evidence="4">
    <location>
        <begin position="365"/>
        <end position="383"/>
    </location>
</feature>
<dbReference type="AlphaFoldDB" id="A0AAC9RQP9"/>
<feature type="transmembrane region" description="Helical" evidence="4">
    <location>
        <begin position="421"/>
        <end position="441"/>
    </location>
</feature>
<reference evidence="5 6" key="1">
    <citation type="submission" date="2017-03" db="EMBL/GenBank/DDBJ databases">
        <title>Complete sequence of Clostridium formicaceticum DSM 92.</title>
        <authorList>
            <person name="Poehlein A."/>
            <person name="Karl M."/>
            <person name="Bengelsdorf F.R."/>
            <person name="Duerre P."/>
            <person name="Daniel R."/>
        </authorList>
    </citation>
    <scope>NUCLEOTIDE SEQUENCE [LARGE SCALE GENOMIC DNA]</scope>
    <source>
        <strain evidence="5 6">DSM 92</strain>
    </source>
</reference>
<feature type="transmembrane region" description="Helical" evidence="4">
    <location>
        <begin position="326"/>
        <end position="345"/>
    </location>
</feature>
<dbReference type="Proteomes" id="UP000192478">
    <property type="component" value="Chromosome"/>
</dbReference>
<feature type="region of interest" description="Disordered" evidence="3">
    <location>
        <begin position="1"/>
        <end position="25"/>
    </location>
</feature>
<feature type="compositionally biased region" description="Basic residues" evidence="3">
    <location>
        <begin position="1"/>
        <end position="13"/>
    </location>
</feature>
<proteinExistence type="inferred from homology"/>
<dbReference type="Pfam" id="PF03323">
    <property type="entry name" value="GerA"/>
    <property type="match status" value="1"/>
</dbReference>
<dbReference type="EMBL" id="CP020559">
    <property type="protein sequence ID" value="ARE88535.1"/>
    <property type="molecule type" value="Genomic_DNA"/>
</dbReference>
<sequence length="530" mass="58903">MKRFKQPKKVSNKKNKDLNSNNQNEYAAQSSSQLSEVSIFSTIDKNFGFLNSFLGKDIGLIEGKYDIFNGKIQIGVVYIASIADNQLVSRQVIEPLLRGRFDLNTDFNGILTQIQSKFIYTPDIEKTSEMKQIIDNLFIGSTVLFIDGIDSALIIGSRKIEQRPIEKPDNEAIIFGSKESFVEDLETNISMVIKRLPTPDLCFETFTIGTLSRTEVKLLWMKDITNTKIVEEARRRLKSIEIDMISDLGALAELIEDKPLSIFPKWRQTQRPDMVAKCLSDGYFVILCNNTPFVLIGPGLFWDNFKTMDDYAEGSIVSSYLRNTRYIAFLLSIIVSPLYLSFVAYNHAIVPPPLAINIAAGREGVPLPSVVELLILSFAITIIREASIRMSGAVGFFIGVLAALVIGDAAVTAGYVSASVIIVVAISAISAYAIATTVMVIPSRLINLFLILLAGVLGMFGLISGIIIILWHAVSLESFGVPYLYPFVPFDLEGMKDTFIRAPIKLLKKRLNMLAPYNPNKINNEKHDGE</sequence>
<keyword evidence="4" id="KW-1133">Transmembrane helix</keyword>
<comment type="similarity">
    <text evidence="1">Belongs to the GerABKA family.</text>
</comment>
<protein>
    <submittedName>
        <fullName evidence="5">Spore germination protein B1</fullName>
    </submittedName>
</protein>
<feature type="transmembrane region" description="Helical" evidence="4">
    <location>
        <begin position="448"/>
        <end position="474"/>
    </location>
</feature>
<gene>
    <name evidence="5" type="primary">gerBA_2</name>
    <name evidence="5" type="ORF">CLFO_29410</name>
</gene>
<evidence type="ECO:0000256" key="3">
    <source>
        <dbReference type="SAM" id="MobiDB-lite"/>
    </source>
</evidence>
<dbReference type="GO" id="GO:0016020">
    <property type="term" value="C:membrane"/>
    <property type="evidence" value="ECO:0007669"/>
    <property type="project" value="InterPro"/>
</dbReference>
<evidence type="ECO:0000313" key="5">
    <source>
        <dbReference type="EMBL" id="ARE88535.1"/>
    </source>
</evidence>
<organism evidence="5 6">
    <name type="scientific">Clostridium formicaceticum</name>
    <dbReference type="NCBI Taxonomy" id="1497"/>
    <lineage>
        <taxon>Bacteria</taxon>
        <taxon>Bacillati</taxon>
        <taxon>Bacillota</taxon>
        <taxon>Clostridia</taxon>
        <taxon>Eubacteriales</taxon>
        <taxon>Clostridiaceae</taxon>
        <taxon>Clostridium</taxon>
    </lineage>
</organism>
<dbReference type="RefSeq" id="WP_081562126.1">
    <property type="nucleotide sequence ID" value="NZ_CP017603.1"/>
</dbReference>
<keyword evidence="2 4" id="KW-0472">Membrane</keyword>
<evidence type="ECO:0000313" key="6">
    <source>
        <dbReference type="Proteomes" id="UP000192478"/>
    </source>
</evidence>
<name>A0AAC9RQP9_9CLOT</name>
<evidence type="ECO:0000256" key="4">
    <source>
        <dbReference type="SAM" id="Phobius"/>
    </source>
</evidence>
<dbReference type="GO" id="GO:0009847">
    <property type="term" value="P:spore germination"/>
    <property type="evidence" value="ECO:0007669"/>
    <property type="project" value="InterPro"/>
</dbReference>
<dbReference type="PANTHER" id="PTHR22550:SF5">
    <property type="entry name" value="LEUCINE ZIPPER PROTEIN 4"/>
    <property type="match status" value="1"/>
</dbReference>
<feature type="transmembrane region" description="Helical" evidence="4">
    <location>
        <begin position="395"/>
        <end position="415"/>
    </location>
</feature>
<dbReference type="InterPro" id="IPR050768">
    <property type="entry name" value="UPF0353/GerABKA_families"/>
</dbReference>
<evidence type="ECO:0000256" key="1">
    <source>
        <dbReference type="ARBA" id="ARBA00005278"/>
    </source>
</evidence>
<accession>A0AAC9RQP9</accession>
<dbReference type="PIRSF" id="PIRSF005690">
    <property type="entry name" value="GerBA"/>
    <property type="match status" value="1"/>
</dbReference>
<dbReference type="PANTHER" id="PTHR22550">
    <property type="entry name" value="SPORE GERMINATION PROTEIN"/>
    <property type="match status" value="1"/>
</dbReference>